<dbReference type="AlphaFoldDB" id="A0A1B1E7H2"/>
<feature type="region of interest" description="Disordered" evidence="1">
    <location>
        <begin position="1"/>
        <end position="40"/>
    </location>
</feature>
<keyword evidence="2" id="KW-0812">Transmembrane</keyword>
<dbReference type="VEuPathDB" id="PlasmoDB:PCOAH_00051530"/>
<feature type="transmembrane region" description="Helical" evidence="2">
    <location>
        <begin position="64"/>
        <end position="88"/>
    </location>
</feature>
<evidence type="ECO:0000256" key="2">
    <source>
        <dbReference type="SAM" id="Phobius"/>
    </source>
</evidence>
<feature type="compositionally biased region" description="Low complexity" evidence="1">
    <location>
        <begin position="10"/>
        <end position="19"/>
    </location>
</feature>
<proteinExistence type="predicted"/>
<evidence type="ECO:0000313" key="4">
    <source>
        <dbReference type="Proteomes" id="UP000092716"/>
    </source>
</evidence>
<feature type="transmembrane region" description="Helical" evidence="2">
    <location>
        <begin position="100"/>
        <end position="124"/>
    </location>
</feature>
<gene>
    <name evidence="3" type="ORF">PCOAH_00051530</name>
</gene>
<keyword evidence="2" id="KW-1133">Transmembrane helix</keyword>
<evidence type="ECO:0000256" key="1">
    <source>
        <dbReference type="SAM" id="MobiDB-lite"/>
    </source>
</evidence>
<organism evidence="3 4">
    <name type="scientific">Plasmodium coatneyi</name>
    <dbReference type="NCBI Taxonomy" id="208452"/>
    <lineage>
        <taxon>Eukaryota</taxon>
        <taxon>Sar</taxon>
        <taxon>Alveolata</taxon>
        <taxon>Apicomplexa</taxon>
        <taxon>Aconoidasida</taxon>
        <taxon>Haemosporida</taxon>
        <taxon>Plasmodiidae</taxon>
        <taxon>Plasmodium</taxon>
    </lineage>
</organism>
<keyword evidence="2" id="KW-0472">Membrane</keyword>
<name>A0A1B1E7H2_9APIC</name>
<keyword evidence="4" id="KW-1185">Reference proteome</keyword>
<dbReference type="GeneID" id="30911887"/>
<reference evidence="4" key="1">
    <citation type="submission" date="2016-06" db="EMBL/GenBank/DDBJ databases">
        <title>First high quality genome sequence of Plasmodium coatneyi using continuous long reads from single molecule, real-time sequencing.</title>
        <authorList>
            <person name="Chien J.-T."/>
            <person name="Pakala S.B."/>
            <person name="Geraldo J.A."/>
            <person name="Lapp S.A."/>
            <person name="Barnwell J.W."/>
            <person name="Kissinger J.C."/>
            <person name="Galinski M.R."/>
            <person name="Humphrey J.C."/>
        </authorList>
    </citation>
    <scope>NUCLEOTIDE SEQUENCE [LARGE SCALE GENOMIC DNA]</scope>
    <source>
        <strain evidence="4">Hackeri</strain>
    </source>
</reference>
<dbReference type="OrthoDB" id="375351at2759"/>
<dbReference type="RefSeq" id="XP_019917628.1">
    <property type="nucleotide sequence ID" value="XM_020061933.1"/>
</dbReference>
<evidence type="ECO:0000313" key="3">
    <source>
        <dbReference type="EMBL" id="ANQ10933.1"/>
    </source>
</evidence>
<dbReference type="Proteomes" id="UP000092716">
    <property type="component" value="Chromosome 14"/>
</dbReference>
<sequence>MGKQSESTPFKKNFNSSKKTNGINSASPTNSDRENSEIGYQNSRSNLLKQAGSRRKSNDTFYSYSRMFITVLNYIFCILGIICAWGAIDSLVQVISGKQVYLSLTCYSIILIFALVYLMLYIYFVDRDYRPCDFF</sequence>
<dbReference type="EMBL" id="CP016252">
    <property type="protein sequence ID" value="ANQ10933.1"/>
    <property type="molecule type" value="Genomic_DNA"/>
</dbReference>
<feature type="compositionally biased region" description="Polar residues" evidence="1">
    <location>
        <begin position="20"/>
        <end position="30"/>
    </location>
</feature>
<protein>
    <submittedName>
        <fullName evidence="3">Uncharacterized protein</fullName>
    </submittedName>
</protein>
<dbReference type="KEGG" id="pcot:PCOAH_00051530"/>
<accession>A0A1B1E7H2</accession>